<feature type="transmembrane region" description="Helical" evidence="7">
    <location>
        <begin position="121"/>
        <end position="145"/>
    </location>
</feature>
<evidence type="ECO:0000256" key="4">
    <source>
        <dbReference type="ARBA" id="ARBA00022989"/>
    </source>
</evidence>
<evidence type="ECO:0000256" key="1">
    <source>
        <dbReference type="ARBA" id="ARBA00004651"/>
    </source>
</evidence>
<evidence type="ECO:0000259" key="8">
    <source>
        <dbReference type="PROSITE" id="PS50850"/>
    </source>
</evidence>
<feature type="transmembrane region" description="Helical" evidence="7">
    <location>
        <begin position="501"/>
        <end position="518"/>
    </location>
</feature>
<feature type="transmembrane region" description="Helical" evidence="7">
    <location>
        <begin position="400"/>
        <end position="422"/>
    </location>
</feature>
<keyword evidence="2" id="KW-0813">Transport</keyword>
<protein>
    <recommendedName>
        <fullName evidence="8">Major facilitator superfamily (MFS) profile domain-containing protein</fullName>
    </recommendedName>
</protein>
<dbReference type="InterPro" id="IPR036259">
    <property type="entry name" value="MFS_trans_sf"/>
</dbReference>
<dbReference type="InterPro" id="IPR005829">
    <property type="entry name" value="Sugar_transporter_CS"/>
</dbReference>
<feature type="transmembrane region" description="Helical" evidence="7">
    <location>
        <begin position="359"/>
        <end position="380"/>
    </location>
</feature>
<dbReference type="Pfam" id="PF00083">
    <property type="entry name" value="Sugar_tr"/>
    <property type="match status" value="1"/>
</dbReference>
<evidence type="ECO:0000313" key="10">
    <source>
        <dbReference type="Proteomes" id="UP000612899"/>
    </source>
</evidence>
<feature type="region of interest" description="Disordered" evidence="6">
    <location>
        <begin position="1"/>
        <end position="25"/>
    </location>
</feature>
<keyword evidence="4 7" id="KW-1133">Transmembrane helix</keyword>
<feature type="transmembrane region" description="Helical" evidence="7">
    <location>
        <begin position="429"/>
        <end position="446"/>
    </location>
</feature>
<proteinExistence type="predicted"/>
<dbReference type="PROSITE" id="PS00217">
    <property type="entry name" value="SUGAR_TRANSPORT_2"/>
    <property type="match status" value="1"/>
</dbReference>
<dbReference type="PANTHER" id="PTHR23511:SF34">
    <property type="entry name" value="SYNAPTIC VESICLE GLYCOPROTEIN 2"/>
    <property type="match status" value="1"/>
</dbReference>
<feature type="transmembrane region" description="Helical" evidence="7">
    <location>
        <begin position="198"/>
        <end position="219"/>
    </location>
</feature>
<feature type="transmembrane region" description="Helical" evidence="7">
    <location>
        <begin position="282"/>
        <end position="301"/>
    </location>
</feature>
<evidence type="ECO:0000313" key="9">
    <source>
        <dbReference type="EMBL" id="GIH05194.1"/>
    </source>
</evidence>
<gene>
    <name evidence="9" type="ORF">Rhe02_32610</name>
</gene>
<sequence length="570" mass="61565">MPTIPQTTRAWDRSNPSPKPKAGRKNNGISYEHPALFWAGVLVTTVGVLMQLPMYWTARHDHFHMVGMPLTWYMNVGMLLIGVGVALVVVAIIPKKTERAQRVSKIKIGSLDDTKISKAHVALLLVLAAAITIDVMKSTSLAFIAPGAAVEYNLRGPLNPHSPNLPVALYPLIGITGTMIGSFLWGWFGDRIGRRASILLSAILFIATTTCGTMPEYWLNLVSCFFMGVGVGGMLPITFALMSETIPKRHRSWLMVLIGSDIAGAYIIVSWLASTIAAPDRFGWRMLWLVGLPSGLLLILLNRWMPESPRFLLQQGRDEEARAVMARYGAAIIESDEESDLAVEQHLKGGISQLFTRNFLGLSAAIILLALSIGMTQYGFQQWMPSNLQHLGFSAVHSTSILRNAALLGFPFSLPVALLYGFWSTKKTVLGVTVLMAGSLGTFAFLGDSVVENSTLLYVLLVIPIWGISLLNSVLAAYTAEVYPTVVRARGSGMSAGATKTGGVAILFLVVIVAAAAPSVRMTAALGLIPMVLAGIVLLIFGPETRHRQLESITAEALHLELQPVAAGAR</sequence>
<dbReference type="InterPro" id="IPR020846">
    <property type="entry name" value="MFS_dom"/>
</dbReference>
<feature type="transmembrane region" description="Helical" evidence="7">
    <location>
        <begin position="165"/>
        <end position="186"/>
    </location>
</feature>
<dbReference type="GO" id="GO:0022857">
    <property type="term" value="F:transmembrane transporter activity"/>
    <property type="evidence" value="ECO:0007669"/>
    <property type="project" value="InterPro"/>
</dbReference>
<dbReference type="SUPFAM" id="SSF103473">
    <property type="entry name" value="MFS general substrate transporter"/>
    <property type="match status" value="1"/>
</dbReference>
<feature type="transmembrane region" description="Helical" evidence="7">
    <location>
        <begin position="524"/>
        <end position="542"/>
    </location>
</feature>
<feature type="transmembrane region" description="Helical" evidence="7">
    <location>
        <begin position="35"/>
        <end position="52"/>
    </location>
</feature>
<evidence type="ECO:0000256" key="6">
    <source>
        <dbReference type="SAM" id="MobiDB-lite"/>
    </source>
</evidence>
<organism evidence="9 10">
    <name type="scientific">Rhizocola hellebori</name>
    <dbReference type="NCBI Taxonomy" id="1392758"/>
    <lineage>
        <taxon>Bacteria</taxon>
        <taxon>Bacillati</taxon>
        <taxon>Actinomycetota</taxon>
        <taxon>Actinomycetes</taxon>
        <taxon>Micromonosporales</taxon>
        <taxon>Micromonosporaceae</taxon>
        <taxon>Rhizocola</taxon>
    </lineage>
</organism>
<evidence type="ECO:0000256" key="7">
    <source>
        <dbReference type="SAM" id="Phobius"/>
    </source>
</evidence>
<feature type="transmembrane region" description="Helical" evidence="7">
    <location>
        <begin position="254"/>
        <end position="276"/>
    </location>
</feature>
<feature type="domain" description="Major facilitator superfamily (MFS) profile" evidence="8">
    <location>
        <begin position="123"/>
        <end position="546"/>
    </location>
</feature>
<dbReference type="PROSITE" id="PS50850">
    <property type="entry name" value="MFS"/>
    <property type="match status" value="1"/>
</dbReference>
<dbReference type="GO" id="GO:0005886">
    <property type="term" value="C:plasma membrane"/>
    <property type="evidence" value="ECO:0007669"/>
    <property type="project" value="UniProtKB-SubCell"/>
</dbReference>
<dbReference type="EMBL" id="BONY01000017">
    <property type="protein sequence ID" value="GIH05194.1"/>
    <property type="molecule type" value="Genomic_DNA"/>
</dbReference>
<feature type="transmembrane region" description="Helical" evidence="7">
    <location>
        <begin position="458"/>
        <end position="480"/>
    </location>
</feature>
<comment type="subcellular location">
    <subcellularLocation>
        <location evidence="1">Cell membrane</location>
        <topology evidence="1">Multi-pass membrane protein</topology>
    </subcellularLocation>
</comment>
<dbReference type="AlphaFoldDB" id="A0A8J3Q871"/>
<dbReference type="PANTHER" id="PTHR23511">
    <property type="entry name" value="SYNAPTIC VESICLE GLYCOPROTEIN 2"/>
    <property type="match status" value="1"/>
</dbReference>
<feature type="transmembrane region" description="Helical" evidence="7">
    <location>
        <begin position="225"/>
        <end position="242"/>
    </location>
</feature>
<dbReference type="Proteomes" id="UP000612899">
    <property type="component" value="Unassembled WGS sequence"/>
</dbReference>
<evidence type="ECO:0000256" key="3">
    <source>
        <dbReference type="ARBA" id="ARBA00022692"/>
    </source>
</evidence>
<evidence type="ECO:0000256" key="5">
    <source>
        <dbReference type="ARBA" id="ARBA00023136"/>
    </source>
</evidence>
<dbReference type="CDD" id="cd17316">
    <property type="entry name" value="MFS_SV2_like"/>
    <property type="match status" value="1"/>
</dbReference>
<keyword evidence="5 7" id="KW-0472">Membrane</keyword>
<dbReference type="Gene3D" id="1.20.1250.20">
    <property type="entry name" value="MFS general substrate transporter like domains"/>
    <property type="match status" value="1"/>
</dbReference>
<reference evidence="9" key="1">
    <citation type="submission" date="2021-01" db="EMBL/GenBank/DDBJ databases">
        <title>Whole genome shotgun sequence of Rhizocola hellebori NBRC 109834.</title>
        <authorList>
            <person name="Komaki H."/>
            <person name="Tamura T."/>
        </authorList>
    </citation>
    <scope>NUCLEOTIDE SEQUENCE</scope>
    <source>
        <strain evidence="9">NBRC 109834</strain>
    </source>
</reference>
<accession>A0A8J3Q871</accession>
<feature type="transmembrane region" description="Helical" evidence="7">
    <location>
        <begin position="72"/>
        <end position="93"/>
    </location>
</feature>
<keyword evidence="3 7" id="KW-0812">Transmembrane</keyword>
<comment type="caution">
    <text evidence="9">The sequence shown here is derived from an EMBL/GenBank/DDBJ whole genome shotgun (WGS) entry which is preliminary data.</text>
</comment>
<dbReference type="InterPro" id="IPR005828">
    <property type="entry name" value="MFS_sugar_transport-like"/>
</dbReference>
<keyword evidence="10" id="KW-1185">Reference proteome</keyword>
<name>A0A8J3Q871_9ACTN</name>
<evidence type="ECO:0000256" key="2">
    <source>
        <dbReference type="ARBA" id="ARBA00022448"/>
    </source>
</evidence>